<dbReference type="OrthoDB" id="25179at2759"/>
<dbReference type="Proteomes" id="UP000291343">
    <property type="component" value="Unassembled WGS sequence"/>
</dbReference>
<proteinExistence type="predicted"/>
<reference evidence="2 3" key="1">
    <citation type="journal article" date="2017" name="Gigascience">
        <title>Genome sequence of the small brown planthopper, Laodelphax striatellus.</title>
        <authorList>
            <person name="Zhu J."/>
            <person name="Jiang F."/>
            <person name="Wang X."/>
            <person name="Yang P."/>
            <person name="Bao Y."/>
            <person name="Zhao W."/>
            <person name="Wang W."/>
            <person name="Lu H."/>
            <person name="Wang Q."/>
            <person name="Cui N."/>
            <person name="Li J."/>
            <person name="Chen X."/>
            <person name="Luo L."/>
            <person name="Yu J."/>
            <person name="Kang L."/>
            <person name="Cui F."/>
        </authorList>
    </citation>
    <scope>NUCLEOTIDE SEQUENCE [LARGE SCALE GENOMIC DNA]</scope>
    <source>
        <strain evidence="2">Lst14</strain>
    </source>
</reference>
<dbReference type="STRING" id="195883.A0A482WRV8"/>
<accession>A0A482WRV8</accession>
<protein>
    <submittedName>
        <fullName evidence="2">Uncharacterized protein</fullName>
    </submittedName>
</protein>
<dbReference type="SMR" id="A0A482WRV8"/>
<dbReference type="EMBL" id="QKKF02026638">
    <property type="protein sequence ID" value="RZF36307.1"/>
    <property type="molecule type" value="Genomic_DNA"/>
</dbReference>
<feature type="region of interest" description="Disordered" evidence="1">
    <location>
        <begin position="1"/>
        <end position="42"/>
    </location>
</feature>
<feature type="compositionally biased region" description="Pro residues" evidence="1">
    <location>
        <begin position="11"/>
        <end position="23"/>
    </location>
</feature>
<comment type="caution">
    <text evidence="2">The sequence shown here is derived from an EMBL/GenBank/DDBJ whole genome shotgun (WGS) entry which is preliminary data.</text>
</comment>
<name>A0A482WRV8_LAOST</name>
<dbReference type="InParanoid" id="A0A482WRV8"/>
<evidence type="ECO:0000313" key="2">
    <source>
        <dbReference type="EMBL" id="RZF36307.1"/>
    </source>
</evidence>
<feature type="compositionally biased region" description="Polar residues" evidence="1">
    <location>
        <begin position="29"/>
        <end position="42"/>
    </location>
</feature>
<evidence type="ECO:0000313" key="3">
    <source>
        <dbReference type="Proteomes" id="UP000291343"/>
    </source>
</evidence>
<evidence type="ECO:0000256" key="1">
    <source>
        <dbReference type="SAM" id="MobiDB-lite"/>
    </source>
</evidence>
<feature type="compositionally biased region" description="Low complexity" evidence="1">
    <location>
        <begin position="1"/>
        <end position="10"/>
    </location>
</feature>
<keyword evidence="3" id="KW-1185">Reference proteome</keyword>
<dbReference type="AlphaFoldDB" id="A0A482WRV8"/>
<sequence length="159" mass="17342">MRSPGGTRPGSPKPPPAGPPSTPPHKARTTSTSDNPPHQRNPVQCALKHSRDVVSTNKLEVLPGNGTLVLESITNIHGLLKTYIFIDQSSSLVSATNQVYQSLAQLIKLCDNVLPEGEKAIDEENVAEVLQLVENAVQVISFLNFIFWSFLPLKTCQYV</sequence>
<gene>
    <name evidence="2" type="ORF">LSTR_LSTR015670</name>
</gene>
<organism evidence="2 3">
    <name type="scientific">Laodelphax striatellus</name>
    <name type="common">Small brown planthopper</name>
    <name type="synonym">Delphax striatella</name>
    <dbReference type="NCBI Taxonomy" id="195883"/>
    <lineage>
        <taxon>Eukaryota</taxon>
        <taxon>Metazoa</taxon>
        <taxon>Ecdysozoa</taxon>
        <taxon>Arthropoda</taxon>
        <taxon>Hexapoda</taxon>
        <taxon>Insecta</taxon>
        <taxon>Pterygota</taxon>
        <taxon>Neoptera</taxon>
        <taxon>Paraneoptera</taxon>
        <taxon>Hemiptera</taxon>
        <taxon>Auchenorrhyncha</taxon>
        <taxon>Fulgoroidea</taxon>
        <taxon>Delphacidae</taxon>
        <taxon>Criomorphinae</taxon>
        <taxon>Laodelphax</taxon>
    </lineage>
</organism>